<dbReference type="InterPro" id="IPR057425">
    <property type="entry name" value="DUF2921_N"/>
</dbReference>
<name>A0A0C9RJ90_9CONI</name>
<proteinExistence type="predicted"/>
<evidence type="ECO:0000313" key="2">
    <source>
        <dbReference type="EMBL" id="JAG86571.1"/>
    </source>
</evidence>
<evidence type="ECO:0000259" key="1">
    <source>
        <dbReference type="Pfam" id="PF25333"/>
    </source>
</evidence>
<sequence>MILIGTSKKPMLWDFTRVLTRAETRCSTAALTRFSTAALIPGIPCRKLSRFPSSVPRKPTRRGWSRSRGASRFEGGDMEFPWVEGGFFALPGLCGWPRLSLFMRKGFGQTLHTGLAWSDRVTGIYLMALLRFHLFLWFSYPPSRILTSFINGTVEGLDKENSFETIFISAAYDGPYEYTRVEDAQRVCKARKPDVVHANIDVLKGNSLVGDGDCFRGKLRYFELELNSGCNGSNCSPFNVSDPRLMPSSIFVNNLYCSAEGKMHGFFMFQSQSWNFNEMTLIGEGQWDAEKGQLCVVACRVGDGGRIVS</sequence>
<dbReference type="PANTHER" id="PTHR33389">
    <property type="entry name" value="FAMILY PROTEIN, PUTATIVE (DUF2921)-RELATED"/>
    <property type="match status" value="1"/>
</dbReference>
<dbReference type="Pfam" id="PF25333">
    <property type="entry name" value="DUF2921_N"/>
    <property type="match status" value="1"/>
</dbReference>
<dbReference type="AlphaFoldDB" id="A0A0C9RJ90"/>
<accession>A0A0C9RJ90</accession>
<feature type="domain" description="DUF2921" evidence="1">
    <location>
        <begin position="251"/>
        <end position="301"/>
    </location>
</feature>
<organism evidence="2">
    <name type="scientific">Wollemia nobilis</name>
    <dbReference type="NCBI Taxonomy" id="56998"/>
    <lineage>
        <taxon>Eukaryota</taxon>
        <taxon>Viridiplantae</taxon>
        <taxon>Streptophyta</taxon>
        <taxon>Embryophyta</taxon>
        <taxon>Tracheophyta</taxon>
        <taxon>Spermatophyta</taxon>
        <taxon>Pinopsida</taxon>
        <taxon>Pinidae</taxon>
        <taxon>Conifers II</taxon>
        <taxon>Araucariales</taxon>
        <taxon>Araucariaceae</taxon>
        <taxon>Wollemia</taxon>
    </lineage>
</organism>
<protein>
    <submittedName>
        <fullName evidence="2">TSA: Wollemia nobilis Ref_Wollemi_Transcript_14913_3322 transcribed RNA sequence</fullName>
    </submittedName>
</protein>
<reference evidence="2" key="1">
    <citation type="submission" date="2015-02" db="EMBL/GenBank/DDBJ databases">
        <title>A transcriptome of Wollemia nobilis - a relic of Gondwana.</title>
        <authorList>
            <person name="Chia J.Y."/>
            <person name="Leong Y.S."/>
            <person name="Abdul Karim S."/>
            <person name="Wan Azmi N."/>
            <person name="Hercus R."/>
            <person name="Croft L."/>
        </authorList>
    </citation>
    <scope>NUCLEOTIDE SEQUENCE</scope>
    <source>
        <strain evidence="2">MaeBrown</strain>
        <tissue evidence="2">Leaf</tissue>
    </source>
</reference>
<dbReference type="PANTHER" id="PTHR33389:SF18">
    <property type="entry name" value="OS01G0677900 PROTEIN"/>
    <property type="match status" value="1"/>
</dbReference>
<dbReference type="EMBL" id="GCHU01014828">
    <property type="protein sequence ID" value="JAG86571.1"/>
    <property type="molecule type" value="Transcribed_RNA"/>
</dbReference>